<evidence type="ECO:0000256" key="1">
    <source>
        <dbReference type="SAM" id="SignalP"/>
    </source>
</evidence>
<sequence>MKIAATFSLLLALGCFGCRSSLQAVNSCDCCDTTYTSIKAANNCLLASGSPKTTVDNRLLLIAFVTNNIKANQKLGWNIIGDNQIINIAKRQYLLVTLDANNFQGSTELSELIAKYKNTSFFVITNQSLYPFGSWTTADNKEFVISQLVTGNGP</sequence>
<proteinExistence type="predicted"/>
<dbReference type="AlphaFoldDB" id="A0A931BJC1"/>
<comment type="caution">
    <text evidence="2">The sequence shown here is derived from an EMBL/GenBank/DDBJ whole genome shotgun (WGS) entry which is preliminary data.</text>
</comment>
<reference evidence="2 3" key="1">
    <citation type="submission" date="2020-11" db="EMBL/GenBank/DDBJ databases">
        <authorList>
            <person name="Kim M.K."/>
        </authorList>
    </citation>
    <scope>NUCLEOTIDE SEQUENCE [LARGE SCALE GENOMIC DNA]</scope>
    <source>
        <strain evidence="2 3">BT439</strain>
    </source>
</reference>
<dbReference type="Proteomes" id="UP000645610">
    <property type="component" value="Unassembled WGS sequence"/>
</dbReference>
<evidence type="ECO:0000313" key="2">
    <source>
        <dbReference type="EMBL" id="MBF9140530.1"/>
    </source>
</evidence>
<feature type="chain" id="PRO_5037658346" evidence="1">
    <location>
        <begin position="25"/>
        <end position="154"/>
    </location>
</feature>
<gene>
    <name evidence="2" type="ORF">I2I01_02730</name>
</gene>
<dbReference type="PROSITE" id="PS51257">
    <property type="entry name" value="PROKAR_LIPOPROTEIN"/>
    <property type="match status" value="1"/>
</dbReference>
<dbReference type="EMBL" id="JADQDP010000001">
    <property type="protein sequence ID" value="MBF9140530.1"/>
    <property type="molecule type" value="Genomic_DNA"/>
</dbReference>
<protein>
    <submittedName>
        <fullName evidence="2">Uncharacterized protein</fullName>
    </submittedName>
</protein>
<keyword evidence="3" id="KW-1185">Reference proteome</keyword>
<organism evidence="2 3">
    <name type="scientific">Hymenobacter properus</name>
    <dbReference type="NCBI Taxonomy" id="2791026"/>
    <lineage>
        <taxon>Bacteria</taxon>
        <taxon>Pseudomonadati</taxon>
        <taxon>Bacteroidota</taxon>
        <taxon>Cytophagia</taxon>
        <taxon>Cytophagales</taxon>
        <taxon>Hymenobacteraceae</taxon>
        <taxon>Hymenobacter</taxon>
    </lineage>
</organism>
<keyword evidence="1" id="KW-0732">Signal</keyword>
<name>A0A931BJC1_9BACT</name>
<evidence type="ECO:0000313" key="3">
    <source>
        <dbReference type="Proteomes" id="UP000645610"/>
    </source>
</evidence>
<dbReference type="RefSeq" id="WP_196284879.1">
    <property type="nucleotide sequence ID" value="NZ_JADQDP010000001.1"/>
</dbReference>
<feature type="signal peptide" evidence="1">
    <location>
        <begin position="1"/>
        <end position="24"/>
    </location>
</feature>
<accession>A0A931BJC1</accession>